<evidence type="ECO:0000256" key="2">
    <source>
        <dbReference type="ARBA" id="ARBA00022723"/>
    </source>
</evidence>
<dbReference type="PANTHER" id="PTHR32308:SF10">
    <property type="entry name" value="CITRATE LYASE SUBUNIT BETA"/>
    <property type="match status" value="1"/>
</dbReference>
<evidence type="ECO:0000256" key="4">
    <source>
        <dbReference type="PIRSR" id="PIRSR015582-1"/>
    </source>
</evidence>
<evidence type="ECO:0000313" key="7">
    <source>
        <dbReference type="EMBL" id="GAA0542585.1"/>
    </source>
</evidence>
<dbReference type="Gene3D" id="3.20.20.60">
    <property type="entry name" value="Phosphoenolpyruvate-binding domains"/>
    <property type="match status" value="1"/>
</dbReference>
<keyword evidence="8" id="KW-0456">Lyase</keyword>
<reference evidence="8 9" key="2">
    <citation type="submission" date="2020-08" db="EMBL/GenBank/DDBJ databases">
        <title>Sequencing the genomes of 1000 actinobacteria strains.</title>
        <authorList>
            <person name="Klenk H.-P."/>
        </authorList>
    </citation>
    <scope>NUCLEOTIDE SEQUENCE [LARGE SCALE GENOMIC DNA]</scope>
    <source>
        <strain evidence="8 9">DSM 44772</strain>
    </source>
</reference>
<dbReference type="PANTHER" id="PTHR32308">
    <property type="entry name" value="LYASE BETA SUBUNIT, PUTATIVE (AFU_ORTHOLOGUE AFUA_4G13030)-RELATED"/>
    <property type="match status" value="1"/>
</dbReference>
<dbReference type="EMBL" id="JACHMV010000001">
    <property type="protein sequence ID" value="MBB4771682.1"/>
    <property type="molecule type" value="Genomic_DNA"/>
</dbReference>
<dbReference type="Pfam" id="PF03328">
    <property type="entry name" value="HpcH_HpaI"/>
    <property type="match status" value="1"/>
</dbReference>
<feature type="binding site" evidence="4">
    <location>
        <position position="135"/>
    </location>
    <ligand>
        <name>substrate</name>
    </ligand>
</feature>
<organism evidence="8 9">
    <name type="scientific">Actinomadura livida</name>
    <dbReference type="NCBI Taxonomy" id="79909"/>
    <lineage>
        <taxon>Bacteria</taxon>
        <taxon>Bacillati</taxon>
        <taxon>Actinomycetota</taxon>
        <taxon>Actinomycetes</taxon>
        <taxon>Streptosporangiales</taxon>
        <taxon>Thermomonosporaceae</taxon>
        <taxon>Actinomadura</taxon>
    </lineage>
</organism>
<dbReference type="PIRSF" id="PIRSF015582">
    <property type="entry name" value="Cit_lyase_B"/>
    <property type="match status" value="1"/>
</dbReference>
<dbReference type="GO" id="GO:0008816">
    <property type="term" value="F:citryl-CoA lyase activity"/>
    <property type="evidence" value="ECO:0007669"/>
    <property type="project" value="UniProtKB-EC"/>
</dbReference>
<feature type="binding site" evidence="4">
    <location>
        <position position="79"/>
    </location>
    <ligand>
        <name>substrate</name>
    </ligand>
</feature>
<feature type="domain" description="HpcH/HpaI aldolase/citrate lyase" evidence="6">
    <location>
        <begin position="17"/>
        <end position="230"/>
    </location>
</feature>
<evidence type="ECO:0000256" key="5">
    <source>
        <dbReference type="PIRSR" id="PIRSR015582-2"/>
    </source>
</evidence>
<proteinExistence type="predicted"/>
<evidence type="ECO:0000313" key="10">
    <source>
        <dbReference type="Proteomes" id="UP001501427"/>
    </source>
</evidence>
<keyword evidence="3 5" id="KW-0460">Magnesium</keyword>
<dbReference type="EC" id="4.1.3.34" evidence="8"/>
<gene>
    <name evidence="8" type="ORF">F4557_000100</name>
    <name evidence="7" type="ORF">GCM10009546_00800</name>
</gene>
<dbReference type="RefSeq" id="WP_184878359.1">
    <property type="nucleotide sequence ID" value="NZ_BAAAHD010000001.1"/>
</dbReference>
<dbReference type="InterPro" id="IPR040442">
    <property type="entry name" value="Pyrv_kinase-like_dom_sf"/>
</dbReference>
<dbReference type="InterPro" id="IPR005000">
    <property type="entry name" value="Aldolase/citrate-lyase_domain"/>
</dbReference>
<dbReference type="GO" id="GO:0006107">
    <property type="term" value="P:oxaloacetate metabolic process"/>
    <property type="evidence" value="ECO:0007669"/>
    <property type="project" value="TreeGrafter"/>
</dbReference>
<feature type="binding site" evidence="5">
    <location>
        <position position="135"/>
    </location>
    <ligand>
        <name>Mg(2+)</name>
        <dbReference type="ChEBI" id="CHEBI:18420"/>
    </ligand>
</feature>
<dbReference type="Proteomes" id="UP000549343">
    <property type="component" value="Unassembled WGS sequence"/>
</dbReference>
<reference evidence="7 10" key="1">
    <citation type="journal article" date="2019" name="Int. J. Syst. Evol. Microbiol.">
        <title>The Global Catalogue of Microorganisms (GCM) 10K type strain sequencing project: providing services to taxonomists for standard genome sequencing and annotation.</title>
        <authorList>
            <consortium name="The Broad Institute Genomics Platform"/>
            <consortium name="The Broad Institute Genome Sequencing Center for Infectious Disease"/>
            <person name="Wu L."/>
            <person name="Ma J."/>
        </authorList>
    </citation>
    <scope>NUCLEOTIDE SEQUENCE [LARGE SCALE GENOMIC DNA]</scope>
    <source>
        <strain evidence="7 10">JCM 10667</strain>
    </source>
</reference>
<comment type="cofactor">
    <cofactor evidence="1">
        <name>Mg(2+)</name>
        <dbReference type="ChEBI" id="CHEBI:18420"/>
    </cofactor>
</comment>
<accession>A0A7W7MVD7</accession>
<reference evidence="7" key="3">
    <citation type="submission" date="2023-12" db="EMBL/GenBank/DDBJ databases">
        <authorList>
            <person name="Sun Q."/>
            <person name="Inoue M."/>
        </authorList>
    </citation>
    <scope>NUCLEOTIDE SEQUENCE</scope>
    <source>
        <strain evidence="7">JCM 10667</strain>
    </source>
</reference>
<evidence type="ECO:0000313" key="8">
    <source>
        <dbReference type="EMBL" id="MBB4771682.1"/>
    </source>
</evidence>
<dbReference type="EMBL" id="BAAAHD010000001">
    <property type="protein sequence ID" value="GAA0542585.1"/>
    <property type="molecule type" value="Genomic_DNA"/>
</dbReference>
<evidence type="ECO:0000256" key="1">
    <source>
        <dbReference type="ARBA" id="ARBA00001946"/>
    </source>
</evidence>
<sequence length="300" mass="30722">MTTASPTRSSTPGALPRSYLYVPGNARDKLGKALTRGADALIVDLEDAVPPAGKDAARRAVADWLGTRAPARGTELWVRINGGEAGHEDVRALAGLPALTGLVLAKAEDAGQVAAVAALLADLGDVTARLMPLLETAGAILDVRDIARAPRVHRLQIGEVDLAADAGLDPGPDEAELAFARSMTVMASAAAGLPPPVGPVSAITADPAALAESTERVRRQGFVGRACIHPAQLPVVHEVFTPSAPEIARAEDVLARYEAAAAAGSGVVLDADGRLIDAAVIRLARRTLATSGLGPIITPK</sequence>
<comment type="caution">
    <text evidence="8">The sequence shown here is derived from an EMBL/GenBank/DDBJ whole genome shotgun (WGS) entry which is preliminary data.</text>
</comment>
<keyword evidence="2 5" id="KW-0479">Metal-binding</keyword>
<evidence type="ECO:0000256" key="3">
    <source>
        <dbReference type="ARBA" id="ARBA00022842"/>
    </source>
</evidence>
<evidence type="ECO:0000259" key="6">
    <source>
        <dbReference type="Pfam" id="PF03328"/>
    </source>
</evidence>
<dbReference type="Proteomes" id="UP001501427">
    <property type="component" value="Unassembled WGS sequence"/>
</dbReference>
<dbReference type="InterPro" id="IPR011206">
    <property type="entry name" value="Citrate_lyase_beta/mcl1/mcl2"/>
</dbReference>
<name>A0A7W7MVD7_9ACTN</name>
<keyword evidence="10" id="KW-1185">Reference proteome</keyword>
<dbReference type="AlphaFoldDB" id="A0A7W7MVD7"/>
<dbReference type="GO" id="GO:0000287">
    <property type="term" value="F:magnesium ion binding"/>
    <property type="evidence" value="ECO:0007669"/>
    <property type="project" value="TreeGrafter"/>
</dbReference>
<evidence type="ECO:0000313" key="9">
    <source>
        <dbReference type="Proteomes" id="UP000549343"/>
    </source>
</evidence>
<protein>
    <submittedName>
        <fullName evidence="8">Citrate lyase subunit beta/citryl-CoA lyase</fullName>
        <ecNumber evidence="8">4.1.3.34</ecNumber>
    </submittedName>
    <submittedName>
        <fullName evidence="7">CoA ester lyase</fullName>
    </submittedName>
</protein>
<dbReference type="SUPFAM" id="SSF51621">
    <property type="entry name" value="Phosphoenolpyruvate/pyruvate domain"/>
    <property type="match status" value="1"/>
</dbReference>
<feature type="binding site" evidence="5">
    <location>
        <position position="161"/>
    </location>
    <ligand>
        <name>Mg(2+)</name>
        <dbReference type="ChEBI" id="CHEBI:18420"/>
    </ligand>
</feature>
<dbReference type="InterPro" id="IPR015813">
    <property type="entry name" value="Pyrv/PenolPyrv_kinase-like_dom"/>
</dbReference>